<comment type="caution">
    <text evidence="1">The sequence shown here is derived from an EMBL/GenBank/DDBJ whole genome shotgun (WGS) entry which is preliminary data.</text>
</comment>
<evidence type="ECO:0000313" key="1">
    <source>
        <dbReference type="EMBL" id="MFC5053603.1"/>
    </source>
</evidence>
<keyword evidence="2" id="KW-1185">Reference proteome</keyword>
<dbReference type="Proteomes" id="UP001595833">
    <property type="component" value="Unassembled WGS sequence"/>
</dbReference>
<dbReference type="RefSeq" id="WP_344036461.1">
    <property type="nucleotide sequence ID" value="NZ_BAAAKE010000005.1"/>
</dbReference>
<evidence type="ECO:0000313" key="2">
    <source>
        <dbReference type="Proteomes" id="UP001595833"/>
    </source>
</evidence>
<protein>
    <recommendedName>
        <fullName evidence="3">Phage terminase large subunit-like protein</fullName>
    </recommendedName>
</protein>
<reference evidence="2" key="1">
    <citation type="journal article" date="2019" name="Int. J. Syst. Evol. Microbiol.">
        <title>The Global Catalogue of Microorganisms (GCM) 10K type strain sequencing project: providing services to taxonomists for standard genome sequencing and annotation.</title>
        <authorList>
            <consortium name="The Broad Institute Genomics Platform"/>
            <consortium name="The Broad Institute Genome Sequencing Center for Infectious Disease"/>
            <person name="Wu L."/>
            <person name="Ma J."/>
        </authorList>
    </citation>
    <scope>NUCLEOTIDE SEQUENCE [LARGE SCALE GENOMIC DNA]</scope>
    <source>
        <strain evidence="2">KCTC 12848</strain>
    </source>
</reference>
<gene>
    <name evidence="1" type="ORF">ACFPFM_07510</name>
</gene>
<dbReference type="Gene3D" id="3.30.420.240">
    <property type="match status" value="1"/>
</dbReference>
<evidence type="ECO:0008006" key="3">
    <source>
        <dbReference type="Google" id="ProtNLM"/>
    </source>
</evidence>
<name>A0ABV9XT93_9PSEU</name>
<proteinExistence type="predicted"/>
<accession>A0ABV9XT93</accession>
<dbReference type="EMBL" id="JBHSJB010000007">
    <property type="protein sequence ID" value="MFC5053603.1"/>
    <property type="molecule type" value="Genomic_DNA"/>
</dbReference>
<sequence length="535" mass="60449">MSAPPAEAAAGARVDIYAYLAEQDIDPAMLAVPECRRLLTKYNPLLFALLYFPHHLRAGDDDPITLSTLHVDMADTAREWALPNTEPKDGRDAWICPRDAGKSTWQFLILPAWAGAHRHRRFVAAFAHAGGQAEKHLLSFKREVDTNQLLRADFPDFCRPGRRPSGTTESDTKEMFIAASAFVFAAKGIDSQALGFKIGNRRPDLLIFDDIEPDESNYSAYQKEQRLATVQNAILPMNLRARVVISGTTTMPGSIIHDLVKTVTEPNEPPAPWVTEERIRVRYYPAILTDPVTAQRRSLWEEKWPLAFLESIEHTRSYRLNYLNDPMARQGDYWTGDDFTITEELLPSLTHMLLSIDPATKARKTSDYTGLAVIGYSAYHRRCVVLDAWMVKLPPGEPMRQRVLRVLEQYRQIRGVVVEDNNGGDTWYSVFHTMPVRVHCLGNDEPKEVRAARLLGRYTRAPKRHPGRHPHPIDKLPRVTHAKKLPQVQEQMVAFPRGANDDLVDAIGTGVDVFLSPRRHAGIGFVRPDVTDDDD</sequence>
<organism evidence="1 2">
    <name type="scientific">Saccharothrix xinjiangensis</name>
    <dbReference type="NCBI Taxonomy" id="204798"/>
    <lineage>
        <taxon>Bacteria</taxon>
        <taxon>Bacillati</taxon>
        <taxon>Actinomycetota</taxon>
        <taxon>Actinomycetes</taxon>
        <taxon>Pseudonocardiales</taxon>
        <taxon>Pseudonocardiaceae</taxon>
        <taxon>Saccharothrix</taxon>
    </lineage>
</organism>